<keyword evidence="2" id="KW-1185">Reference proteome</keyword>
<name>A0A4Y2A776_ARAVE</name>
<protein>
    <submittedName>
        <fullName evidence="1">Uncharacterized protein</fullName>
    </submittedName>
</protein>
<accession>A0A4Y2A776</accession>
<dbReference type="PANTHER" id="PTHR10492:SF57">
    <property type="entry name" value="ATP-DEPENDENT DNA HELICASE"/>
    <property type="match status" value="1"/>
</dbReference>
<evidence type="ECO:0000313" key="2">
    <source>
        <dbReference type="Proteomes" id="UP000499080"/>
    </source>
</evidence>
<evidence type="ECO:0000313" key="1">
    <source>
        <dbReference type="EMBL" id="GBL75682.1"/>
    </source>
</evidence>
<proteinExistence type="predicted"/>
<dbReference type="AlphaFoldDB" id="A0A4Y2A776"/>
<sequence length="109" mass="12831">MYEGWNFCTKRYPSHFLEETQTVQEVYPLYRRWCSQDEGFTANISFRGSEVSVDNTWILPYCPLLTKIINAHINVEYCNSEKSIKYVYKYVSKGSDMAAFELTSGEIWI</sequence>
<dbReference type="Proteomes" id="UP000499080">
    <property type="component" value="Unassembled WGS sequence"/>
</dbReference>
<organism evidence="1 2">
    <name type="scientific">Araneus ventricosus</name>
    <name type="common">Orbweaver spider</name>
    <name type="synonym">Epeira ventricosa</name>
    <dbReference type="NCBI Taxonomy" id="182803"/>
    <lineage>
        <taxon>Eukaryota</taxon>
        <taxon>Metazoa</taxon>
        <taxon>Ecdysozoa</taxon>
        <taxon>Arthropoda</taxon>
        <taxon>Chelicerata</taxon>
        <taxon>Arachnida</taxon>
        <taxon>Araneae</taxon>
        <taxon>Araneomorphae</taxon>
        <taxon>Entelegynae</taxon>
        <taxon>Araneoidea</taxon>
        <taxon>Araneidae</taxon>
        <taxon>Araneus</taxon>
    </lineage>
</organism>
<gene>
    <name evidence="1" type="ORF">AVEN_154992_1</name>
</gene>
<dbReference type="PANTHER" id="PTHR10492">
    <property type="match status" value="1"/>
</dbReference>
<reference evidence="1 2" key="1">
    <citation type="journal article" date="2019" name="Sci. Rep.">
        <title>Orb-weaving spider Araneus ventricosus genome elucidates the spidroin gene catalogue.</title>
        <authorList>
            <person name="Kono N."/>
            <person name="Nakamura H."/>
            <person name="Ohtoshi R."/>
            <person name="Moran D.A.P."/>
            <person name="Shinohara A."/>
            <person name="Yoshida Y."/>
            <person name="Fujiwara M."/>
            <person name="Mori M."/>
            <person name="Tomita M."/>
            <person name="Arakawa K."/>
        </authorList>
    </citation>
    <scope>NUCLEOTIDE SEQUENCE [LARGE SCALE GENOMIC DNA]</scope>
</reference>
<comment type="caution">
    <text evidence="1">The sequence shown here is derived from an EMBL/GenBank/DDBJ whole genome shotgun (WGS) entry which is preliminary data.</text>
</comment>
<dbReference type="EMBL" id="BGPR01000008">
    <property type="protein sequence ID" value="GBL75682.1"/>
    <property type="molecule type" value="Genomic_DNA"/>
</dbReference>